<name>A0A8J8JYP3_9BACT</name>
<dbReference type="RefSeq" id="WP_171609445.1">
    <property type="nucleotide sequence ID" value="NZ_WHPF01000015.1"/>
</dbReference>
<dbReference type="InterPro" id="IPR036922">
    <property type="entry name" value="Rieske_2Fe-2S_sf"/>
</dbReference>
<keyword evidence="4" id="KW-0411">Iron-sulfur</keyword>
<organism evidence="8 9">
    <name type="scientific">Limnovirga soli</name>
    <dbReference type="NCBI Taxonomy" id="2656915"/>
    <lineage>
        <taxon>Bacteria</taxon>
        <taxon>Pseudomonadati</taxon>
        <taxon>Bacteroidota</taxon>
        <taxon>Chitinophagia</taxon>
        <taxon>Chitinophagales</taxon>
        <taxon>Chitinophagaceae</taxon>
        <taxon>Limnovirga</taxon>
    </lineage>
</organism>
<dbReference type="PANTHER" id="PTHR10134">
    <property type="entry name" value="CYTOCHROME B-C1 COMPLEX SUBUNIT RIESKE, MITOCHONDRIAL"/>
    <property type="match status" value="1"/>
</dbReference>
<evidence type="ECO:0000313" key="9">
    <source>
        <dbReference type="Proteomes" id="UP000598971"/>
    </source>
</evidence>
<accession>A0A8J8JYP3</accession>
<evidence type="ECO:0000256" key="6">
    <source>
        <dbReference type="ARBA" id="ARBA00034078"/>
    </source>
</evidence>
<dbReference type="InterPro" id="IPR005805">
    <property type="entry name" value="Rieske_Fe-S_prot_C"/>
</dbReference>
<feature type="domain" description="Rieske" evidence="7">
    <location>
        <begin position="44"/>
        <end position="139"/>
    </location>
</feature>
<evidence type="ECO:0000259" key="7">
    <source>
        <dbReference type="PROSITE" id="PS51296"/>
    </source>
</evidence>
<dbReference type="Gene3D" id="2.102.10.10">
    <property type="entry name" value="Rieske [2Fe-2S] iron-sulphur domain"/>
    <property type="match status" value="1"/>
</dbReference>
<dbReference type="Proteomes" id="UP000598971">
    <property type="component" value="Unassembled WGS sequence"/>
</dbReference>
<dbReference type="InterPro" id="IPR017941">
    <property type="entry name" value="Rieske_2Fe-2S"/>
</dbReference>
<evidence type="ECO:0000256" key="1">
    <source>
        <dbReference type="ARBA" id="ARBA00022714"/>
    </source>
</evidence>
<evidence type="ECO:0000256" key="2">
    <source>
        <dbReference type="ARBA" id="ARBA00022723"/>
    </source>
</evidence>
<gene>
    <name evidence="8" type="ORF">GD597_18655</name>
</gene>
<dbReference type="AlphaFoldDB" id="A0A8J8JYP3"/>
<dbReference type="GO" id="GO:0016020">
    <property type="term" value="C:membrane"/>
    <property type="evidence" value="ECO:0007669"/>
    <property type="project" value="InterPro"/>
</dbReference>
<dbReference type="CDD" id="cd03467">
    <property type="entry name" value="Rieske"/>
    <property type="match status" value="1"/>
</dbReference>
<evidence type="ECO:0000256" key="3">
    <source>
        <dbReference type="ARBA" id="ARBA00023004"/>
    </source>
</evidence>
<dbReference type="GO" id="GO:0046872">
    <property type="term" value="F:metal ion binding"/>
    <property type="evidence" value="ECO:0007669"/>
    <property type="project" value="UniProtKB-KW"/>
</dbReference>
<reference evidence="8" key="1">
    <citation type="submission" date="2019-10" db="EMBL/GenBank/DDBJ databases">
        <title>Draft genome sequence of Panacibacter sp. KCS-6.</title>
        <authorList>
            <person name="Yim K.J."/>
        </authorList>
    </citation>
    <scope>NUCLEOTIDE SEQUENCE</scope>
    <source>
        <strain evidence="8">KCS-6</strain>
    </source>
</reference>
<dbReference type="PRINTS" id="PR00162">
    <property type="entry name" value="RIESKE"/>
</dbReference>
<proteinExistence type="predicted"/>
<comment type="caution">
    <text evidence="8">The sequence shown here is derived from an EMBL/GenBank/DDBJ whole genome shotgun (WGS) entry which is preliminary data.</text>
</comment>
<dbReference type="Pfam" id="PF00355">
    <property type="entry name" value="Rieske"/>
    <property type="match status" value="1"/>
</dbReference>
<evidence type="ECO:0000313" key="8">
    <source>
        <dbReference type="EMBL" id="NNV57501.1"/>
    </source>
</evidence>
<keyword evidence="3" id="KW-0408">Iron</keyword>
<evidence type="ECO:0000256" key="5">
    <source>
        <dbReference type="ARBA" id="ARBA00023157"/>
    </source>
</evidence>
<dbReference type="SUPFAM" id="SSF50022">
    <property type="entry name" value="ISP domain"/>
    <property type="match status" value="1"/>
</dbReference>
<dbReference type="EMBL" id="WHPF01000015">
    <property type="protein sequence ID" value="NNV57501.1"/>
    <property type="molecule type" value="Genomic_DNA"/>
</dbReference>
<keyword evidence="2" id="KW-0479">Metal-binding</keyword>
<keyword evidence="9" id="KW-1185">Reference proteome</keyword>
<dbReference type="InterPro" id="IPR014349">
    <property type="entry name" value="Rieske_Fe-S_prot"/>
</dbReference>
<keyword evidence="1" id="KW-0001">2Fe-2S</keyword>
<dbReference type="PROSITE" id="PS51257">
    <property type="entry name" value="PROKAR_LIPOPROTEIN"/>
    <property type="match status" value="1"/>
</dbReference>
<dbReference type="GO" id="GO:0051537">
    <property type="term" value="F:2 iron, 2 sulfur cluster binding"/>
    <property type="evidence" value="ECO:0007669"/>
    <property type="project" value="UniProtKB-KW"/>
</dbReference>
<evidence type="ECO:0000256" key="4">
    <source>
        <dbReference type="ARBA" id="ARBA00023014"/>
    </source>
</evidence>
<dbReference type="PROSITE" id="PS51296">
    <property type="entry name" value="RIESKE"/>
    <property type="match status" value="1"/>
</dbReference>
<protein>
    <submittedName>
        <fullName evidence="8">Rieske 2Fe-2S domain-containing protein</fullName>
    </submittedName>
</protein>
<comment type="cofactor">
    <cofactor evidence="6">
        <name>[2Fe-2S] cluster</name>
        <dbReference type="ChEBI" id="CHEBI:190135"/>
    </cofactor>
</comment>
<keyword evidence="5" id="KW-1015">Disulfide bond</keyword>
<sequence>MERRDFFNSFGTAALVAGISGVAASCSKSSGTPSGGTTGGNALITADLSSELASIGSAKQGGGAILIRTGAGNTVSDFSALSLTCTHQGCTVAYDQSSSQFACPCHGSEFTSTGAVLQGPAATALAKFKITINGNTITVG</sequence>